<keyword evidence="7 12" id="KW-0418">Kinase</keyword>
<evidence type="ECO:0000259" key="11">
    <source>
        <dbReference type="PROSITE" id="PS50109"/>
    </source>
</evidence>
<dbReference type="InterPro" id="IPR003594">
    <property type="entry name" value="HATPase_dom"/>
</dbReference>
<dbReference type="InterPro" id="IPR050428">
    <property type="entry name" value="TCS_sensor_his_kinase"/>
</dbReference>
<keyword evidence="5" id="KW-0808">Transferase</keyword>
<reference evidence="12 13" key="1">
    <citation type="journal article" date="2021" name="Environ. Microbiol.">
        <title>Genetic insights into the dark matter of the mammalian gut microbiota through targeted genome reconstruction.</title>
        <authorList>
            <person name="Lugli G.A."/>
            <person name="Alessandri G."/>
            <person name="Milani C."/>
            <person name="Viappiani A."/>
            <person name="Fontana F."/>
            <person name="Tarracchini C."/>
            <person name="Mancabelli L."/>
            <person name="Argentini C."/>
            <person name="Ruiz L."/>
            <person name="Margolles A."/>
            <person name="van Sinderen D."/>
            <person name="Turroni F."/>
            <person name="Ventura M."/>
        </authorList>
    </citation>
    <scope>NUCLEOTIDE SEQUENCE [LARGE SCALE GENOMIC DNA]</scope>
    <source>
        <strain evidence="12 13">MA1</strain>
    </source>
</reference>
<feature type="region of interest" description="Disordered" evidence="9">
    <location>
        <begin position="1"/>
        <end position="24"/>
    </location>
</feature>
<protein>
    <recommendedName>
        <fullName evidence="3">histidine kinase</fullName>
        <ecNumber evidence="3">2.7.13.3</ecNumber>
    </recommendedName>
</protein>
<dbReference type="SMART" id="SM00387">
    <property type="entry name" value="HATPase_c"/>
    <property type="match status" value="1"/>
</dbReference>
<dbReference type="InterPro" id="IPR036890">
    <property type="entry name" value="HATPase_C_sf"/>
</dbReference>
<comment type="catalytic activity">
    <reaction evidence="1">
        <text>ATP + protein L-histidine = ADP + protein N-phospho-L-histidine.</text>
        <dbReference type="EC" id="2.7.13.3"/>
    </reaction>
</comment>
<dbReference type="InterPro" id="IPR036097">
    <property type="entry name" value="HisK_dim/P_sf"/>
</dbReference>
<accession>A0ABS9VXB2</accession>
<dbReference type="Proteomes" id="UP000710815">
    <property type="component" value="Unassembled WGS sequence"/>
</dbReference>
<dbReference type="RefSeq" id="WP_241514460.1">
    <property type="nucleotide sequence ID" value="NZ_JAFEJT020000052.1"/>
</dbReference>
<dbReference type="SUPFAM" id="SSF47384">
    <property type="entry name" value="Homodimeric domain of signal transducing histidine kinase"/>
    <property type="match status" value="1"/>
</dbReference>
<dbReference type="InterPro" id="IPR005467">
    <property type="entry name" value="His_kinase_dom"/>
</dbReference>
<dbReference type="EMBL" id="JAFEJT020000052">
    <property type="protein sequence ID" value="MCH9276712.1"/>
    <property type="molecule type" value="Genomic_DNA"/>
</dbReference>
<evidence type="ECO:0000256" key="3">
    <source>
        <dbReference type="ARBA" id="ARBA00012438"/>
    </source>
</evidence>
<keyword evidence="6 10" id="KW-0812">Transmembrane</keyword>
<evidence type="ECO:0000256" key="1">
    <source>
        <dbReference type="ARBA" id="ARBA00000085"/>
    </source>
</evidence>
<comment type="caution">
    <text evidence="12">The sequence shown here is derived from an EMBL/GenBank/DDBJ whole genome shotgun (WGS) entry which is preliminary data.</text>
</comment>
<dbReference type="InterPro" id="IPR003661">
    <property type="entry name" value="HisK_dim/P_dom"/>
</dbReference>
<keyword evidence="10" id="KW-0472">Membrane</keyword>
<dbReference type="SMART" id="SM00388">
    <property type="entry name" value="HisKA"/>
    <property type="match status" value="1"/>
</dbReference>
<dbReference type="Gene3D" id="3.30.565.10">
    <property type="entry name" value="Histidine kinase-like ATPase, C-terminal domain"/>
    <property type="match status" value="1"/>
</dbReference>
<feature type="region of interest" description="Disordered" evidence="9">
    <location>
        <begin position="70"/>
        <end position="96"/>
    </location>
</feature>
<keyword evidence="8 10" id="KW-1133">Transmembrane helix</keyword>
<evidence type="ECO:0000313" key="12">
    <source>
        <dbReference type="EMBL" id="MCH9276712.1"/>
    </source>
</evidence>
<feature type="compositionally biased region" description="Basic residues" evidence="9">
    <location>
        <begin position="1"/>
        <end position="19"/>
    </location>
</feature>
<evidence type="ECO:0000256" key="7">
    <source>
        <dbReference type="ARBA" id="ARBA00022777"/>
    </source>
</evidence>
<comment type="subcellular location">
    <subcellularLocation>
        <location evidence="2">Cell membrane</location>
    </subcellularLocation>
</comment>
<evidence type="ECO:0000256" key="2">
    <source>
        <dbReference type="ARBA" id="ARBA00004236"/>
    </source>
</evidence>
<gene>
    <name evidence="12" type="ORF">JS533_010585</name>
</gene>
<evidence type="ECO:0000256" key="4">
    <source>
        <dbReference type="ARBA" id="ARBA00022553"/>
    </source>
</evidence>
<feature type="transmembrane region" description="Helical" evidence="10">
    <location>
        <begin position="121"/>
        <end position="144"/>
    </location>
</feature>
<evidence type="ECO:0000256" key="5">
    <source>
        <dbReference type="ARBA" id="ARBA00022679"/>
    </source>
</evidence>
<evidence type="ECO:0000256" key="9">
    <source>
        <dbReference type="SAM" id="MobiDB-lite"/>
    </source>
</evidence>
<proteinExistence type="predicted"/>
<dbReference type="GO" id="GO:0016301">
    <property type="term" value="F:kinase activity"/>
    <property type="evidence" value="ECO:0007669"/>
    <property type="project" value="UniProtKB-KW"/>
</dbReference>
<evidence type="ECO:0000313" key="13">
    <source>
        <dbReference type="Proteomes" id="UP000710815"/>
    </source>
</evidence>
<feature type="transmembrane region" description="Helical" evidence="10">
    <location>
        <begin position="32"/>
        <end position="55"/>
    </location>
</feature>
<dbReference type="PROSITE" id="PS50109">
    <property type="entry name" value="HIS_KIN"/>
    <property type="match status" value="1"/>
</dbReference>
<reference evidence="12 13" key="2">
    <citation type="journal article" date="2021" name="Syst. Appl. Microbiol.">
        <title>Phylogenetic classification of ten novel species belonging to the genus Bifidobacterium comprising B. phasiani sp. nov., B. pongonis sp. nov., B. saguinibicoloris sp. nov., B. colobi sp. nov., B. simiiventris sp. nov., B. santillanense sp. nov., B. miconis sp. nov., B. amazonense sp. nov., B. pluvialisilvae sp. nov., and B. miconisargentati sp. nov.</title>
        <authorList>
            <person name="Lugli G.A."/>
            <person name="Calvete-Torre I."/>
            <person name="Alessandri G."/>
            <person name="Milani C."/>
            <person name="Turroni F."/>
            <person name="Laiolo P."/>
            <person name="Ossiprandi M.C."/>
            <person name="Margolles A."/>
            <person name="Ruiz L."/>
            <person name="Ventura M."/>
        </authorList>
    </citation>
    <scope>NUCLEOTIDE SEQUENCE [LARGE SCALE GENOMIC DNA]</scope>
    <source>
        <strain evidence="12 13">MA1</strain>
    </source>
</reference>
<sequence>MNRHHTANRHRVNRERHPRILPPSQWSTRGRLIATITVAFLLLTAAVTTGTFLIVDRQLSTVTVGGLETGIDTADESQRQPSPHSTGDDGSSSYTSIHVNEDREDGLSLSATVGDSRTRDLVLATTLVPILTFGVLAAILTWIITTNSQKRINAVARQIRTVNGPLAARHTVDIQERNDEATIIADAYNAMLHDLNDSIERERQFIANASHELKNPLAAVSAALEIPLNEGLLDDTARPFIQRALEANRNGTELVLHLLELARIQHIDHTNLTDVDLADIVSDTLVRNRNATAGLTVTAHLESAILPADRTLINQLVTNLVLNAAQHNIPHGSIDITTGTYRDGGGTEHATLAIFNTGNDLTGIDPEELLATFNRGPDSRISNRHGTPNHGLGLSICDEIVRLHQGSIRLTTNPAGGLTVAVRLPVTSPQ</sequence>
<evidence type="ECO:0000256" key="8">
    <source>
        <dbReference type="ARBA" id="ARBA00022989"/>
    </source>
</evidence>
<dbReference type="Pfam" id="PF02518">
    <property type="entry name" value="HATPase_c"/>
    <property type="match status" value="1"/>
</dbReference>
<dbReference type="PANTHER" id="PTHR45436:SF5">
    <property type="entry name" value="SENSOR HISTIDINE KINASE TRCS"/>
    <property type="match status" value="1"/>
</dbReference>
<dbReference type="Gene3D" id="6.10.340.10">
    <property type="match status" value="1"/>
</dbReference>
<dbReference type="Gene3D" id="1.10.287.130">
    <property type="match status" value="1"/>
</dbReference>
<keyword evidence="13" id="KW-1185">Reference proteome</keyword>
<organism evidence="12 13">
    <name type="scientific">Bifidobacterium amazonense</name>
    <dbReference type="NCBI Taxonomy" id="2809027"/>
    <lineage>
        <taxon>Bacteria</taxon>
        <taxon>Bacillati</taxon>
        <taxon>Actinomycetota</taxon>
        <taxon>Actinomycetes</taxon>
        <taxon>Bifidobacteriales</taxon>
        <taxon>Bifidobacteriaceae</taxon>
        <taxon>Bifidobacterium</taxon>
    </lineage>
</organism>
<dbReference type="CDD" id="cd00082">
    <property type="entry name" value="HisKA"/>
    <property type="match status" value="1"/>
</dbReference>
<dbReference type="PANTHER" id="PTHR45436">
    <property type="entry name" value="SENSOR HISTIDINE KINASE YKOH"/>
    <property type="match status" value="1"/>
</dbReference>
<dbReference type="SUPFAM" id="SSF55874">
    <property type="entry name" value="ATPase domain of HSP90 chaperone/DNA topoisomerase II/histidine kinase"/>
    <property type="match status" value="1"/>
</dbReference>
<evidence type="ECO:0000256" key="6">
    <source>
        <dbReference type="ARBA" id="ARBA00022692"/>
    </source>
</evidence>
<keyword evidence="4" id="KW-0597">Phosphoprotein</keyword>
<dbReference type="Pfam" id="PF00512">
    <property type="entry name" value="HisKA"/>
    <property type="match status" value="1"/>
</dbReference>
<name>A0ABS9VXB2_9BIFI</name>
<feature type="domain" description="Histidine kinase" evidence="11">
    <location>
        <begin position="208"/>
        <end position="428"/>
    </location>
</feature>
<evidence type="ECO:0000256" key="10">
    <source>
        <dbReference type="SAM" id="Phobius"/>
    </source>
</evidence>
<dbReference type="EC" id="2.7.13.3" evidence="3"/>